<dbReference type="PANTHER" id="PTHR45436">
    <property type="entry name" value="SENSOR HISTIDINE KINASE YKOH"/>
    <property type="match status" value="1"/>
</dbReference>
<reference evidence="14" key="1">
    <citation type="submission" date="2022-12" db="EMBL/GenBank/DDBJ databases">
        <title>Reference genome sequencing for broad-spectrum identification of bacterial and archaeal isolates by mass spectrometry.</title>
        <authorList>
            <person name="Sekiguchi Y."/>
            <person name="Tourlousse D.M."/>
        </authorList>
    </citation>
    <scope>NUCLEOTIDE SEQUENCE</scope>
    <source>
        <strain evidence="14">301</strain>
    </source>
</reference>
<evidence type="ECO:0000256" key="9">
    <source>
        <dbReference type="ARBA" id="ARBA00023012"/>
    </source>
</evidence>
<organism evidence="14 16">
    <name type="scientific">Xanthobacter flavus</name>
    <dbReference type="NCBI Taxonomy" id="281"/>
    <lineage>
        <taxon>Bacteria</taxon>
        <taxon>Pseudomonadati</taxon>
        <taxon>Pseudomonadota</taxon>
        <taxon>Alphaproteobacteria</taxon>
        <taxon>Hyphomicrobiales</taxon>
        <taxon>Xanthobacteraceae</taxon>
        <taxon>Xanthobacter</taxon>
    </lineage>
</organism>
<dbReference type="InterPro" id="IPR005467">
    <property type="entry name" value="His_kinase_dom"/>
</dbReference>
<feature type="transmembrane region" description="Helical" evidence="11">
    <location>
        <begin position="189"/>
        <end position="208"/>
    </location>
</feature>
<feature type="transmembrane region" description="Helical" evidence="11">
    <location>
        <begin position="42"/>
        <end position="62"/>
    </location>
</feature>
<dbReference type="GO" id="GO:0000155">
    <property type="term" value="F:phosphorelay sensor kinase activity"/>
    <property type="evidence" value="ECO:0007669"/>
    <property type="project" value="InterPro"/>
</dbReference>
<sequence length="485" mass="52058">MKGEGAPAGTGPLGNGARGQGAIASPIAHAARLVRTTAFKLLAAYLVVFALFAVSVIVYTAWHTRALIQGQVADDLDREVVGLSDQYRIGGIQRLVYVIDRRTRRPGSSIYVLSNFQGEVLAANVTDLPIGLLDKEGTRFTTYNRPDDPVAKSHVAFVQTMFLPGGYRLLVGRDIEERDTLRDLVARPAQWAVVLIVVLGLAGGVFVTRRVLKRIDSMTATAETIMAGNLSGRLALAGTEDEFDRLAHSLNAMLDRIEGLMVGLKEVSDNIAHDLKTPLTRLRNRAEEALRTGRTEDDWRAALETTIEESAGLIRTFDALLMIARAEAGQGRATMGDVDLTEIAEAVSELYEPLADEQGLDLTVSATPTTVHGVKELLAQALSNLIDNAIKYGRPADGGRGRITVTLKREGTDAVLTVADTGPGIPPADRERVVERFVRLEASRTRPGSGLGLSLVGAIARLHGGTLGFSDNGPGLVATFRLPTK</sequence>
<dbReference type="Gene3D" id="3.30.565.10">
    <property type="entry name" value="Histidine kinase-like ATPase, C-terminal domain"/>
    <property type="match status" value="1"/>
</dbReference>
<evidence type="ECO:0000313" key="15">
    <source>
        <dbReference type="EMBL" id="MDR6335252.1"/>
    </source>
</evidence>
<keyword evidence="7 14" id="KW-0418">Kinase</keyword>
<evidence type="ECO:0000259" key="12">
    <source>
        <dbReference type="PROSITE" id="PS50109"/>
    </source>
</evidence>
<evidence type="ECO:0000256" key="2">
    <source>
        <dbReference type="ARBA" id="ARBA00004370"/>
    </source>
</evidence>
<keyword evidence="8 11" id="KW-1133">Transmembrane helix</keyword>
<feature type="domain" description="HAMP" evidence="13">
    <location>
        <begin position="209"/>
        <end position="262"/>
    </location>
</feature>
<keyword evidence="10 11" id="KW-0472">Membrane</keyword>
<dbReference type="PANTHER" id="PTHR45436:SF8">
    <property type="entry name" value="HISTIDINE KINASE"/>
    <property type="match status" value="1"/>
</dbReference>
<dbReference type="SUPFAM" id="SSF47384">
    <property type="entry name" value="Homodimeric domain of signal transducing histidine kinase"/>
    <property type="match status" value="1"/>
</dbReference>
<keyword evidence="5" id="KW-0808">Transferase</keyword>
<dbReference type="InterPro" id="IPR050428">
    <property type="entry name" value="TCS_sensor_his_kinase"/>
</dbReference>
<evidence type="ECO:0000256" key="7">
    <source>
        <dbReference type="ARBA" id="ARBA00022777"/>
    </source>
</evidence>
<dbReference type="Gene3D" id="6.10.340.10">
    <property type="match status" value="1"/>
</dbReference>
<evidence type="ECO:0000256" key="10">
    <source>
        <dbReference type="ARBA" id="ARBA00023136"/>
    </source>
</evidence>
<dbReference type="SMART" id="SM00304">
    <property type="entry name" value="HAMP"/>
    <property type="match status" value="1"/>
</dbReference>
<keyword evidence="9" id="KW-0902">Two-component regulatory system</keyword>
<dbReference type="GO" id="GO:0005886">
    <property type="term" value="C:plasma membrane"/>
    <property type="evidence" value="ECO:0007669"/>
    <property type="project" value="TreeGrafter"/>
</dbReference>
<dbReference type="EC" id="2.7.13.3" evidence="3"/>
<dbReference type="CDD" id="cd00082">
    <property type="entry name" value="HisKA"/>
    <property type="match status" value="1"/>
</dbReference>
<evidence type="ECO:0000259" key="13">
    <source>
        <dbReference type="PROSITE" id="PS50885"/>
    </source>
</evidence>
<evidence type="ECO:0000256" key="8">
    <source>
        <dbReference type="ARBA" id="ARBA00022989"/>
    </source>
</evidence>
<evidence type="ECO:0000256" key="3">
    <source>
        <dbReference type="ARBA" id="ARBA00012438"/>
    </source>
</evidence>
<name>A0A9W6FNP4_XANFL</name>
<dbReference type="CDD" id="cd06225">
    <property type="entry name" value="HAMP"/>
    <property type="match status" value="1"/>
</dbReference>
<comment type="catalytic activity">
    <reaction evidence="1">
        <text>ATP + protein L-histidine = ADP + protein N-phospho-L-histidine.</text>
        <dbReference type="EC" id="2.7.13.3"/>
    </reaction>
</comment>
<dbReference type="Proteomes" id="UP001144397">
    <property type="component" value="Unassembled WGS sequence"/>
</dbReference>
<dbReference type="PROSITE" id="PS50885">
    <property type="entry name" value="HAMP"/>
    <property type="match status" value="1"/>
</dbReference>
<dbReference type="Pfam" id="PF00672">
    <property type="entry name" value="HAMP"/>
    <property type="match status" value="1"/>
</dbReference>
<dbReference type="Proteomes" id="UP001245370">
    <property type="component" value="Unassembled WGS sequence"/>
</dbReference>
<evidence type="ECO:0000256" key="4">
    <source>
        <dbReference type="ARBA" id="ARBA00022553"/>
    </source>
</evidence>
<dbReference type="Pfam" id="PF02518">
    <property type="entry name" value="HATPase_c"/>
    <property type="match status" value="1"/>
</dbReference>
<dbReference type="Gene3D" id="1.10.287.130">
    <property type="match status" value="1"/>
</dbReference>
<dbReference type="CDD" id="cd00075">
    <property type="entry name" value="HATPase"/>
    <property type="match status" value="1"/>
</dbReference>
<keyword evidence="17" id="KW-1185">Reference proteome</keyword>
<proteinExistence type="predicted"/>
<evidence type="ECO:0000313" key="17">
    <source>
        <dbReference type="Proteomes" id="UP001245370"/>
    </source>
</evidence>
<dbReference type="EMBL" id="JAVDPY010000007">
    <property type="protein sequence ID" value="MDR6335252.1"/>
    <property type="molecule type" value="Genomic_DNA"/>
</dbReference>
<evidence type="ECO:0000256" key="5">
    <source>
        <dbReference type="ARBA" id="ARBA00022679"/>
    </source>
</evidence>
<evidence type="ECO:0000256" key="1">
    <source>
        <dbReference type="ARBA" id="ARBA00000085"/>
    </source>
</evidence>
<keyword evidence="6 11" id="KW-0812">Transmembrane</keyword>
<evidence type="ECO:0000256" key="6">
    <source>
        <dbReference type="ARBA" id="ARBA00022692"/>
    </source>
</evidence>
<dbReference type="SMART" id="SM00387">
    <property type="entry name" value="HATPase_c"/>
    <property type="match status" value="1"/>
</dbReference>
<feature type="domain" description="Histidine kinase" evidence="12">
    <location>
        <begin position="270"/>
        <end position="485"/>
    </location>
</feature>
<comment type="subcellular location">
    <subcellularLocation>
        <location evidence="2">Membrane</location>
    </subcellularLocation>
</comment>
<dbReference type="AlphaFoldDB" id="A0A9W6FNP4"/>
<dbReference type="InterPro" id="IPR004358">
    <property type="entry name" value="Sig_transdc_His_kin-like_C"/>
</dbReference>
<keyword evidence="4" id="KW-0597">Phosphoprotein</keyword>
<gene>
    <name evidence="15" type="ORF">GGQ86_003747</name>
    <name evidence="14" type="ORF">XFLAVUS301_38720</name>
</gene>
<dbReference type="InterPro" id="IPR036097">
    <property type="entry name" value="HisK_dim/P_sf"/>
</dbReference>
<dbReference type="InterPro" id="IPR003660">
    <property type="entry name" value="HAMP_dom"/>
</dbReference>
<dbReference type="InterPro" id="IPR003661">
    <property type="entry name" value="HisK_dim/P_dom"/>
</dbReference>
<dbReference type="PRINTS" id="PR00344">
    <property type="entry name" value="BCTRLSENSOR"/>
</dbReference>
<accession>A0A9W6FNP4</accession>
<evidence type="ECO:0000313" key="16">
    <source>
        <dbReference type="Proteomes" id="UP001144397"/>
    </source>
</evidence>
<dbReference type="InterPro" id="IPR003594">
    <property type="entry name" value="HATPase_dom"/>
</dbReference>
<dbReference type="InterPro" id="IPR036890">
    <property type="entry name" value="HATPase_C_sf"/>
</dbReference>
<dbReference type="PROSITE" id="PS50109">
    <property type="entry name" value="HIS_KIN"/>
    <property type="match status" value="1"/>
</dbReference>
<dbReference type="EMBL" id="BSDO01000006">
    <property type="protein sequence ID" value="GLI24198.1"/>
    <property type="molecule type" value="Genomic_DNA"/>
</dbReference>
<evidence type="ECO:0000313" key="14">
    <source>
        <dbReference type="EMBL" id="GLI24198.1"/>
    </source>
</evidence>
<comment type="caution">
    <text evidence="14">The sequence shown here is derived from an EMBL/GenBank/DDBJ whole genome shotgun (WGS) entry which is preliminary data.</text>
</comment>
<dbReference type="SMART" id="SM00388">
    <property type="entry name" value="HisKA"/>
    <property type="match status" value="1"/>
</dbReference>
<protein>
    <recommendedName>
        <fullName evidence="3">histidine kinase</fullName>
        <ecNumber evidence="3">2.7.13.3</ecNumber>
    </recommendedName>
</protein>
<dbReference type="SUPFAM" id="SSF158472">
    <property type="entry name" value="HAMP domain-like"/>
    <property type="match status" value="1"/>
</dbReference>
<dbReference type="Pfam" id="PF00512">
    <property type="entry name" value="HisKA"/>
    <property type="match status" value="1"/>
</dbReference>
<evidence type="ECO:0000256" key="11">
    <source>
        <dbReference type="SAM" id="Phobius"/>
    </source>
</evidence>
<dbReference type="SUPFAM" id="SSF55874">
    <property type="entry name" value="ATPase domain of HSP90 chaperone/DNA topoisomerase II/histidine kinase"/>
    <property type="match status" value="1"/>
</dbReference>
<reference evidence="15 17" key="2">
    <citation type="submission" date="2023-07" db="EMBL/GenBank/DDBJ databases">
        <title>Genomic Encyclopedia of Type Strains, Phase IV (KMG-IV): sequencing the most valuable type-strain genomes for metagenomic binning, comparative biology and taxonomic classification.</title>
        <authorList>
            <person name="Goeker M."/>
        </authorList>
    </citation>
    <scope>NUCLEOTIDE SEQUENCE [LARGE SCALE GENOMIC DNA]</scope>
    <source>
        <strain evidence="15 17">DSM 338</strain>
    </source>
</reference>